<keyword evidence="1" id="KW-0472">Membrane</keyword>
<sequence length="342" mass="38848">MDTITHAAMGIGVYSTWLAFAPPDPHLSHSVMLAAAVLGSEICDLDTVMRLFGRERFLYAHRRATHSLPGTLFFALLIAAVFQLWSSGKGPEIFFMAWFCALLHVLSDVLTAYGTAVFWPISEKRYALDVLFLYEYAWDVWLVLGLVLHLMGIPLLKVVILCDGLALLLLFIRVLNRLILPKRVRPIQQSDESAVFPPALLPWRQQFVFAHPSGIVRFGSCSWFKSPVIDAVYQTEETQAIHYVLHETKLGREFSRLARVLIGWTEREGDGFRVRLADAVFRSGRLLPFHIWVVLRLEGERFAILSEGMRFEAFRPAAWGGQVVDFPLRNKKKTPSAHSIIR</sequence>
<dbReference type="STRING" id="1830138.SAMN05443507_12715"/>
<dbReference type="PANTHER" id="PTHR40031:SF1">
    <property type="entry name" value="MEMBRANE-BOUND METAL-DEPENDENT HYDROLASE"/>
    <property type="match status" value="1"/>
</dbReference>
<evidence type="ECO:0000313" key="3">
    <source>
        <dbReference type="Proteomes" id="UP000184016"/>
    </source>
</evidence>
<protein>
    <submittedName>
        <fullName evidence="2">Membrane-bound metal-dependent hydrolase YbcI, DUF457 family</fullName>
    </submittedName>
</protein>
<dbReference type="Proteomes" id="UP000184016">
    <property type="component" value="Unassembled WGS sequence"/>
</dbReference>
<dbReference type="RefSeq" id="WP_072875069.1">
    <property type="nucleotide sequence ID" value="NZ_FRAF01000027.1"/>
</dbReference>
<feature type="transmembrane region" description="Helical" evidence="1">
    <location>
        <begin position="68"/>
        <end position="87"/>
    </location>
</feature>
<dbReference type="Pfam" id="PF04307">
    <property type="entry name" value="YdjM"/>
    <property type="match status" value="1"/>
</dbReference>
<keyword evidence="1" id="KW-0812">Transmembrane</keyword>
<feature type="transmembrane region" description="Helical" evidence="1">
    <location>
        <begin position="93"/>
        <end position="119"/>
    </location>
</feature>
<keyword evidence="3" id="KW-1185">Reference proteome</keyword>
<dbReference type="InterPro" id="IPR053170">
    <property type="entry name" value="Transcription_regulator"/>
</dbReference>
<dbReference type="InterPro" id="IPR007404">
    <property type="entry name" value="YdjM-like"/>
</dbReference>
<proteinExistence type="predicted"/>
<dbReference type="EMBL" id="FRAF01000027">
    <property type="protein sequence ID" value="SHK91924.1"/>
    <property type="molecule type" value="Genomic_DNA"/>
</dbReference>
<gene>
    <name evidence="2" type="ORF">SAMN05443507_12715</name>
</gene>
<name>A0A1M6WE32_9BACL</name>
<dbReference type="PANTHER" id="PTHR40031">
    <property type="entry name" value="HYPOTHETICAL MEMBRANE SPANNING PROTEIN"/>
    <property type="match status" value="1"/>
</dbReference>
<evidence type="ECO:0000256" key="1">
    <source>
        <dbReference type="SAM" id="Phobius"/>
    </source>
</evidence>
<dbReference type="OrthoDB" id="245523at2"/>
<keyword evidence="1" id="KW-1133">Transmembrane helix</keyword>
<organism evidence="2 3">
    <name type="scientific">Alicyclobacillus tolerans</name>
    <dbReference type="NCBI Taxonomy" id="90970"/>
    <lineage>
        <taxon>Bacteria</taxon>
        <taxon>Bacillati</taxon>
        <taxon>Bacillota</taxon>
        <taxon>Bacilli</taxon>
        <taxon>Bacillales</taxon>
        <taxon>Alicyclobacillaceae</taxon>
        <taxon>Alicyclobacillus</taxon>
    </lineage>
</organism>
<evidence type="ECO:0000313" key="2">
    <source>
        <dbReference type="EMBL" id="SHK91924.1"/>
    </source>
</evidence>
<dbReference type="AlphaFoldDB" id="A0A1M6WE32"/>
<accession>A0A1M6WE32</accession>
<keyword evidence="2" id="KW-0378">Hydrolase</keyword>
<feature type="transmembrane region" description="Helical" evidence="1">
    <location>
        <begin position="158"/>
        <end position="175"/>
    </location>
</feature>
<dbReference type="GO" id="GO:0016787">
    <property type="term" value="F:hydrolase activity"/>
    <property type="evidence" value="ECO:0007669"/>
    <property type="project" value="UniProtKB-KW"/>
</dbReference>
<feature type="transmembrane region" description="Helical" evidence="1">
    <location>
        <begin position="131"/>
        <end position="152"/>
    </location>
</feature>
<reference evidence="3" key="1">
    <citation type="submission" date="2016-11" db="EMBL/GenBank/DDBJ databases">
        <authorList>
            <person name="Varghese N."/>
            <person name="Submissions S."/>
        </authorList>
    </citation>
    <scope>NUCLEOTIDE SEQUENCE [LARGE SCALE GENOMIC DNA]</scope>
    <source>
        <strain evidence="3">USBA-503</strain>
    </source>
</reference>